<feature type="region of interest" description="Disordered" evidence="1">
    <location>
        <begin position="1"/>
        <end position="87"/>
    </location>
</feature>
<feature type="compositionally biased region" description="Low complexity" evidence="1">
    <location>
        <begin position="335"/>
        <end position="346"/>
    </location>
</feature>
<comment type="caution">
    <text evidence="2">The sequence shown here is derived from an EMBL/GenBank/DDBJ whole genome shotgun (WGS) entry which is preliminary data.</text>
</comment>
<reference evidence="2" key="1">
    <citation type="submission" date="2018-04" db="EMBL/GenBank/DDBJ databases">
        <title>Whole genome sequencing of Hypsizygus marmoreus.</title>
        <authorList>
            <person name="Choi I.-G."/>
            <person name="Min B."/>
            <person name="Kim J.-G."/>
            <person name="Kim S."/>
            <person name="Oh Y.-L."/>
            <person name="Kong W.-S."/>
            <person name="Park H."/>
            <person name="Jeong J."/>
            <person name="Song E.-S."/>
        </authorList>
    </citation>
    <scope>NUCLEOTIDE SEQUENCE [LARGE SCALE GENOMIC DNA]</scope>
    <source>
        <strain evidence="2">51987-8</strain>
    </source>
</reference>
<evidence type="ECO:0000256" key="1">
    <source>
        <dbReference type="SAM" id="MobiDB-lite"/>
    </source>
</evidence>
<gene>
    <name evidence="2" type="ORF">Hypma_001303</name>
</gene>
<feature type="compositionally biased region" description="Low complexity" evidence="1">
    <location>
        <begin position="353"/>
        <end position="362"/>
    </location>
</feature>
<sequence length="524" mass="55929">MEHPNISNTSGSAVDQHGATAPTLIQPSLESPSDMTPALPSSPSTVTHRVVKESTIPSPQPTPTFNAQAAPHVYPTSPSISTPAPRDHPASKFYADFIYQGERRTSNLTFYGSRAAVLREVPVEKQAAVRQSLSDMLENLDAPTHTHDGERLLDWGWRMFLAETFPDVEIDYSPTEEFFTGFEKWYKDITTQPVAATPSPQHCSTADFRQSRLATTTGMYGTENSISVPAPLLMPAQNMNQSLVDTVPHLPASYRAASPALPSPRLSVSRGPTPALPGTPGIVYHNQTLDMGPMPVSIHGGSGPPPRVRPYLGHPTPTLSPMPVTTFRSPLTTPSMSMGPSSTLPSQTMPYNASASASPAPSYMQGTRAPSLPMSPGVGSYLPVSPGPSTPAAMHSPLSTAPTMPATFPADHIFLTSTPEDMQARYGTAATSTVNCEKNDAPDAVTAEISGSTSAAMGFAQGSKRKRHGDEEQNIGRIVLPRNEGTMKTREDGSALRRSALTRAASQNGPPGQWDFQTHYPPGP</sequence>
<name>A0A369KB70_HYPMA</name>
<dbReference type="EMBL" id="LUEZ02000012">
    <property type="protein sequence ID" value="RDB28186.1"/>
    <property type="molecule type" value="Genomic_DNA"/>
</dbReference>
<feature type="compositionally biased region" description="Polar residues" evidence="1">
    <location>
        <begin position="23"/>
        <end position="47"/>
    </location>
</feature>
<dbReference type="AlphaFoldDB" id="A0A369KB70"/>
<feature type="compositionally biased region" description="Polar residues" evidence="1">
    <location>
        <begin position="1"/>
        <end position="13"/>
    </location>
</feature>
<accession>A0A369KB70</accession>
<evidence type="ECO:0000313" key="3">
    <source>
        <dbReference type="Proteomes" id="UP000076154"/>
    </source>
</evidence>
<feature type="region of interest" description="Disordered" evidence="1">
    <location>
        <begin position="335"/>
        <end position="365"/>
    </location>
</feature>
<protein>
    <submittedName>
        <fullName evidence="2">Uncharacterized protein</fullName>
    </submittedName>
</protein>
<dbReference type="Proteomes" id="UP000076154">
    <property type="component" value="Unassembled WGS sequence"/>
</dbReference>
<keyword evidence="3" id="KW-1185">Reference proteome</keyword>
<dbReference type="InParanoid" id="A0A369KB70"/>
<feature type="region of interest" description="Disordered" evidence="1">
    <location>
        <begin position="503"/>
        <end position="524"/>
    </location>
</feature>
<evidence type="ECO:0000313" key="2">
    <source>
        <dbReference type="EMBL" id="RDB28186.1"/>
    </source>
</evidence>
<organism evidence="2 3">
    <name type="scientific">Hypsizygus marmoreus</name>
    <name type="common">White beech mushroom</name>
    <name type="synonym">Agaricus marmoreus</name>
    <dbReference type="NCBI Taxonomy" id="39966"/>
    <lineage>
        <taxon>Eukaryota</taxon>
        <taxon>Fungi</taxon>
        <taxon>Dikarya</taxon>
        <taxon>Basidiomycota</taxon>
        <taxon>Agaricomycotina</taxon>
        <taxon>Agaricomycetes</taxon>
        <taxon>Agaricomycetidae</taxon>
        <taxon>Agaricales</taxon>
        <taxon>Tricholomatineae</taxon>
        <taxon>Lyophyllaceae</taxon>
        <taxon>Hypsizygus</taxon>
    </lineage>
</organism>
<proteinExistence type="predicted"/>